<proteinExistence type="predicted"/>
<gene>
    <name evidence="1" type="ORF">CTheo_4069</name>
</gene>
<dbReference type="OrthoDB" id="3185095at2759"/>
<dbReference type="AlphaFoldDB" id="A0A5N5QLP7"/>
<protein>
    <submittedName>
        <fullName evidence="1">Uncharacterized protein</fullName>
    </submittedName>
</protein>
<reference evidence="1 2" key="1">
    <citation type="journal article" date="2019" name="Fungal Biol. Biotechnol.">
        <title>Draft genome sequence of fastidious pathogen Ceratobasidium theobromae, which causes vascular-streak dieback in Theobroma cacao.</title>
        <authorList>
            <person name="Ali S.S."/>
            <person name="Asman A."/>
            <person name="Shao J."/>
            <person name="Firmansyah A.P."/>
            <person name="Susilo A.W."/>
            <person name="Rosmana A."/>
            <person name="McMahon P."/>
            <person name="Junaid M."/>
            <person name="Guest D."/>
            <person name="Kheng T.Y."/>
            <person name="Meinhardt L.W."/>
            <person name="Bailey B.A."/>
        </authorList>
    </citation>
    <scope>NUCLEOTIDE SEQUENCE [LARGE SCALE GENOMIC DNA]</scope>
    <source>
        <strain evidence="1 2">CT2</strain>
    </source>
</reference>
<accession>A0A5N5QLP7</accession>
<keyword evidence="2" id="KW-1185">Reference proteome</keyword>
<dbReference type="EMBL" id="SSOP01000063">
    <property type="protein sequence ID" value="KAB5592478.1"/>
    <property type="molecule type" value="Genomic_DNA"/>
</dbReference>
<name>A0A5N5QLP7_9AGAM</name>
<dbReference type="Proteomes" id="UP000383932">
    <property type="component" value="Unassembled WGS sequence"/>
</dbReference>
<evidence type="ECO:0000313" key="2">
    <source>
        <dbReference type="Proteomes" id="UP000383932"/>
    </source>
</evidence>
<comment type="caution">
    <text evidence="1">The sequence shown here is derived from an EMBL/GenBank/DDBJ whole genome shotgun (WGS) entry which is preliminary data.</text>
</comment>
<evidence type="ECO:0000313" key="1">
    <source>
        <dbReference type="EMBL" id="KAB5592478.1"/>
    </source>
</evidence>
<organism evidence="1 2">
    <name type="scientific">Ceratobasidium theobromae</name>
    <dbReference type="NCBI Taxonomy" id="1582974"/>
    <lineage>
        <taxon>Eukaryota</taxon>
        <taxon>Fungi</taxon>
        <taxon>Dikarya</taxon>
        <taxon>Basidiomycota</taxon>
        <taxon>Agaricomycotina</taxon>
        <taxon>Agaricomycetes</taxon>
        <taxon>Cantharellales</taxon>
        <taxon>Ceratobasidiaceae</taxon>
        <taxon>Ceratobasidium</taxon>
    </lineage>
</organism>
<sequence length="490" mass="55470">MPRNSGLHKLRTKGLSMVLFSPRRQQHTTTTPYPTSKRIHRMFLNVDILILIASYLDKTADHIAFATTSQWFYFVLKHSIYTHIVLRPDGPAFAVVSKLISDPSLCSHIVRLDIVLSSRPTYSAYVPGRDDIQQLWQQKDDFVRDARVILKRTTQLKELFITEGKGEESLRAQLSLEFERGGFPFNLTSFRLSRSAPSALSFIGAQAELNRLVLTQRSNYPHDFECWHLGFSKGHTLLKLRTLWATPWWMRALLMRSPVRTFGLIHKFDPIDYLIPPSHATELSMTTNLLSALGNKGGHPTIRCLAIPWNDFTLSNTPLNLRILSNAFPRTQKLAVTLEPGQQFTSAVFLNALQSQVHAMGSNTVFQSTREFCFLLPGEWPHNDAPSEIIRRGKDCDYAIPHALLKLMPGLVHIDTPDRCYSRVGAGVKHPGYGHKLGPLGGCDPVSVFGPEIKKGEWFGECFFNVHVPVKDITWFGRPRSQCQLSPDWA</sequence>